<feature type="compositionally biased region" description="Basic and acidic residues" evidence="1">
    <location>
        <begin position="1"/>
        <end position="32"/>
    </location>
</feature>
<accession>A0ABC8QP44</accession>
<dbReference type="AlphaFoldDB" id="A0ABC8QP44"/>
<dbReference type="EMBL" id="CAUOFW020000409">
    <property type="protein sequence ID" value="CAK9134303.1"/>
    <property type="molecule type" value="Genomic_DNA"/>
</dbReference>
<comment type="caution">
    <text evidence="2">The sequence shown here is derived from an EMBL/GenBank/DDBJ whole genome shotgun (WGS) entry which is preliminary data.</text>
</comment>
<feature type="region of interest" description="Disordered" evidence="1">
    <location>
        <begin position="1"/>
        <end position="43"/>
    </location>
</feature>
<keyword evidence="3" id="KW-1185">Reference proteome</keyword>
<feature type="non-terminal residue" evidence="2">
    <location>
        <position position="126"/>
    </location>
</feature>
<evidence type="ECO:0000256" key="1">
    <source>
        <dbReference type="SAM" id="MobiDB-lite"/>
    </source>
</evidence>
<evidence type="ECO:0000313" key="2">
    <source>
        <dbReference type="EMBL" id="CAK9134303.1"/>
    </source>
</evidence>
<protein>
    <submittedName>
        <fullName evidence="2">Uncharacterized protein</fullName>
    </submittedName>
</protein>
<sequence length="126" mass="13179">MGKKQEGEVLKGEGDAVKNEEFTEAGDKKESSPTKTSRLEMLGNVKNQMTNWIGGGIASLRKTSEGDASAVAEQAPDSPLLENSPKDSIKEKDDDDNSSATGGADSDVLISDEEDAGKDEGFATAA</sequence>
<evidence type="ECO:0000313" key="3">
    <source>
        <dbReference type="Proteomes" id="UP001642360"/>
    </source>
</evidence>
<dbReference type="Proteomes" id="UP001642360">
    <property type="component" value="Unassembled WGS sequence"/>
</dbReference>
<organism evidence="2 3">
    <name type="scientific">Ilex paraguariensis</name>
    <name type="common">yerba mate</name>
    <dbReference type="NCBI Taxonomy" id="185542"/>
    <lineage>
        <taxon>Eukaryota</taxon>
        <taxon>Viridiplantae</taxon>
        <taxon>Streptophyta</taxon>
        <taxon>Embryophyta</taxon>
        <taxon>Tracheophyta</taxon>
        <taxon>Spermatophyta</taxon>
        <taxon>Magnoliopsida</taxon>
        <taxon>eudicotyledons</taxon>
        <taxon>Gunneridae</taxon>
        <taxon>Pentapetalae</taxon>
        <taxon>asterids</taxon>
        <taxon>campanulids</taxon>
        <taxon>Aquifoliales</taxon>
        <taxon>Aquifoliaceae</taxon>
        <taxon>Ilex</taxon>
    </lineage>
</organism>
<name>A0ABC8QP44_9AQUA</name>
<feature type="region of interest" description="Disordered" evidence="1">
    <location>
        <begin position="63"/>
        <end position="126"/>
    </location>
</feature>
<reference evidence="2 3" key="1">
    <citation type="submission" date="2024-02" db="EMBL/GenBank/DDBJ databases">
        <authorList>
            <person name="Vignale AGUSTIN F."/>
            <person name="Sosa J E."/>
            <person name="Modenutti C."/>
        </authorList>
    </citation>
    <scope>NUCLEOTIDE SEQUENCE [LARGE SCALE GENOMIC DNA]</scope>
</reference>
<gene>
    <name evidence="2" type="ORF">ILEXP_LOCUS1238</name>
</gene>
<proteinExistence type="predicted"/>